<dbReference type="RefSeq" id="WP_342807943.1">
    <property type="nucleotide sequence ID" value="NZ_JAOPJZ010000004.1"/>
</dbReference>
<evidence type="ECO:0000313" key="3">
    <source>
        <dbReference type="EMBL" id="MCU4751797.1"/>
    </source>
</evidence>
<sequence>MNATRSVVCLVILTTLGLLVAPVAVAAAGGSSVATGTDGELSSVTNESTDSPSMGEEISTFMQTNDVKTSSSVDERMFSAAFENASPEEQRALIASKTNDSAATLEELEAEYETLLEQRDELHPAEYNTRLTRLTVQLSALDSSLNVTEQRAEAVGADMSKVRELRANASELTGPEVAERAQQIAGVDPPRGPPGHAGPANNTTPDADAGDNGPPADTGGDNGSPTDIGGQGGNASDEQQDQNDIPADEERGSTEDRPNVDDEDEAKPGETEEPDDDDDQSDDDETDGGDESDETDGT</sequence>
<name>A0AAP3E6G0_9EURY</name>
<accession>A0AAP3E6G0</accession>
<proteinExistence type="predicted"/>
<comment type="caution">
    <text evidence="3">The sequence shown here is derived from an EMBL/GenBank/DDBJ whole genome shotgun (WGS) entry which is preliminary data.</text>
</comment>
<dbReference type="AlphaFoldDB" id="A0AAP3E6G0"/>
<dbReference type="Proteomes" id="UP001321047">
    <property type="component" value="Unassembled WGS sequence"/>
</dbReference>
<feature type="compositionally biased region" description="Low complexity" evidence="2">
    <location>
        <begin position="197"/>
        <end position="219"/>
    </location>
</feature>
<protein>
    <submittedName>
        <fullName evidence="3">Uncharacterized protein</fullName>
    </submittedName>
</protein>
<keyword evidence="1" id="KW-0175">Coiled coil</keyword>
<feature type="compositionally biased region" description="Polar residues" evidence="2">
    <location>
        <begin position="40"/>
        <end position="52"/>
    </location>
</feature>
<feature type="compositionally biased region" description="Basic and acidic residues" evidence="2">
    <location>
        <begin position="248"/>
        <end position="270"/>
    </location>
</feature>
<evidence type="ECO:0000313" key="4">
    <source>
        <dbReference type="Proteomes" id="UP001321047"/>
    </source>
</evidence>
<keyword evidence="4" id="KW-1185">Reference proteome</keyword>
<feature type="compositionally biased region" description="Acidic residues" evidence="2">
    <location>
        <begin position="271"/>
        <end position="298"/>
    </location>
</feature>
<evidence type="ECO:0000256" key="2">
    <source>
        <dbReference type="SAM" id="MobiDB-lite"/>
    </source>
</evidence>
<feature type="coiled-coil region" evidence="1">
    <location>
        <begin position="98"/>
        <end position="125"/>
    </location>
</feature>
<feature type="region of interest" description="Disordered" evidence="2">
    <location>
        <begin position="31"/>
        <end position="56"/>
    </location>
</feature>
<dbReference type="EMBL" id="JAOPJZ010000004">
    <property type="protein sequence ID" value="MCU4751797.1"/>
    <property type="molecule type" value="Genomic_DNA"/>
</dbReference>
<organism evidence="3 4">
    <name type="scientific">Natronosalvus hydrolyticus</name>
    <dbReference type="NCBI Taxonomy" id="2979988"/>
    <lineage>
        <taxon>Archaea</taxon>
        <taxon>Methanobacteriati</taxon>
        <taxon>Methanobacteriota</taxon>
        <taxon>Stenosarchaea group</taxon>
        <taxon>Halobacteria</taxon>
        <taxon>Halobacteriales</taxon>
        <taxon>Natrialbaceae</taxon>
        <taxon>Natronosalvus</taxon>
    </lineage>
</organism>
<gene>
    <name evidence="3" type="ORF">OB919_07350</name>
</gene>
<evidence type="ECO:0000256" key="1">
    <source>
        <dbReference type="SAM" id="Coils"/>
    </source>
</evidence>
<reference evidence="3 4" key="1">
    <citation type="submission" date="2022-09" db="EMBL/GenBank/DDBJ databases">
        <title>Enrichment on poylsaccharides allowed isolation of novel metabolic and taxonomic groups of Haloarchaea.</title>
        <authorList>
            <person name="Sorokin D.Y."/>
            <person name="Elcheninov A.G."/>
            <person name="Khizhniak T.V."/>
            <person name="Kolganova T.V."/>
            <person name="Kublanov I.V."/>
        </authorList>
    </citation>
    <scope>NUCLEOTIDE SEQUENCE [LARGE SCALE GENOMIC DNA]</scope>
    <source>
        <strain evidence="3 4">AArc-curdl1</strain>
    </source>
</reference>
<feature type="region of interest" description="Disordered" evidence="2">
    <location>
        <begin position="185"/>
        <end position="298"/>
    </location>
</feature>